<evidence type="ECO:0000313" key="2">
    <source>
        <dbReference type="Proteomes" id="UP001291623"/>
    </source>
</evidence>
<dbReference type="Proteomes" id="UP001291623">
    <property type="component" value="Unassembled WGS sequence"/>
</dbReference>
<sequence length="126" mass="14715">MMNRQKSRGKPCKELAKEDETITHEPLGFSFTSVPRKSRTKTIVKRIVKKDQKFNSPASWIDYKRESRKEDSRGIDQTCNIYYSKPLSEYEIPGPVPDDLDALLWDKKITNLNFWDGIPDLEIHDV</sequence>
<comment type="caution">
    <text evidence="1">The sequence shown here is derived from an EMBL/GenBank/DDBJ whole genome shotgun (WGS) entry which is preliminary data.</text>
</comment>
<dbReference type="AlphaFoldDB" id="A0AAE1S6H5"/>
<keyword evidence="2" id="KW-1185">Reference proteome</keyword>
<reference evidence="1" key="1">
    <citation type="submission" date="2023-12" db="EMBL/GenBank/DDBJ databases">
        <title>Genome assembly of Anisodus tanguticus.</title>
        <authorList>
            <person name="Wang Y.-J."/>
        </authorList>
    </citation>
    <scope>NUCLEOTIDE SEQUENCE</scope>
    <source>
        <strain evidence="1">KB-2021</strain>
        <tissue evidence="1">Leaf</tissue>
    </source>
</reference>
<organism evidence="1 2">
    <name type="scientific">Anisodus tanguticus</name>
    <dbReference type="NCBI Taxonomy" id="243964"/>
    <lineage>
        <taxon>Eukaryota</taxon>
        <taxon>Viridiplantae</taxon>
        <taxon>Streptophyta</taxon>
        <taxon>Embryophyta</taxon>
        <taxon>Tracheophyta</taxon>
        <taxon>Spermatophyta</taxon>
        <taxon>Magnoliopsida</taxon>
        <taxon>eudicotyledons</taxon>
        <taxon>Gunneridae</taxon>
        <taxon>Pentapetalae</taxon>
        <taxon>asterids</taxon>
        <taxon>lamiids</taxon>
        <taxon>Solanales</taxon>
        <taxon>Solanaceae</taxon>
        <taxon>Solanoideae</taxon>
        <taxon>Hyoscyameae</taxon>
        <taxon>Anisodus</taxon>
    </lineage>
</organism>
<gene>
    <name evidence="1" type="ORF">RND71_015435</name>
</gene>
<proteinExistence type="predicted"/>
<dbReference type="EMBL" id="JAVYJV010000008">
    <property type="protein sequence ID" value="KAK4364077.1"/>
    <property type="molecule type" value="Genomic_DNA"/>
</dbReference>
<name>A0AAE1S6H5_9SOLA</name>
<evidence type="ECO:0000313" key="1">
    <source>
        <dbReference type="EMBL" id="KAK4364077.1"/>
    </source>
</evidence>
<accession>A0AAE1S6H5</accession>
<protein>
    <submittedName>
        <fullName evidence="1">Uncharacterized protein</fullName>
    </submittedName>
</protein>